<evidence type="ECO:0000313" key="2">
    <source>
        <dbReference type="Proteomes" id="UP000002640"/>
    </source>
</evidence>
<dbReference type="RefSeq" id="XP_009538920.1">
    <property type="nucleotide sequence ID" value="XM_009540625.1"/>
</dbReference>
<name>G5AGE9_PHYSP</name>
<reference evidence="1 2" key="1">
    <citation type="journal article" date="2006" name="Science">
        <title>Phytophthora genome sequences uncover evolutionary origins and mechanisms of pathogenesis.</title>
        <authorList>
            <person name="Tyler B.M."/>
            <person name="Tripathy S."/>
            <person name="Zhang X."/>
            <person name="Dehal P."/>
            <person name="Jiang R.H."/>
            <person name="Aerts A."/>
            <person name="Arredondo F.D."/>
            <person name="Baxter L."/>
            <person name="Bensasson D."/>
            <person name="Beynon J.L."/>
            <person name="Chapman J."/>
            <person name="Damasceno C.M."/>
            <person name="Dorrance A.E."/>
            <person name="Dou D."/>
            <person name="Dickerman A.W."/>
            <person name="Dubchak I.L."/>
            <person name="Garbelotto M."/>
            <person name="Gijzen M."/>
            <person name="Gordon S.G."/>
            <person name="Govers F."/>
            <person name="Grunwald N.J."/>
            <person name="Huang W."/>
            <person name="Ivors K.L."/>
            <person name="Jones R.W."/>
            <person name="Kamoun S."/>
            <person name="Krampis K."/>
            <person name="Lamour K.H."/>
            <person name="Lee M.K."/>
            <person name="McDonald W.H."/>
            <person name="Medina M."/>
            <person name="Meijer H.J."/>
            <person name="Nordberg E.K."/>
            <person name="Maclean D.J."/>
            <person name="Ospina-Giraldo M.D."/>
            <person name="Morris P.F."/>
            <person name="Phuntumart V."/>
            <person name="Putnam N.H."/>
            <person name="Rash S."/>
            <person name="Rose J.K."/>
            <person name="Sakihama Y."/>
            <person name="Salamov A.A."/>
            <person name="Savidor A."/>
            <person name="Scheuring C.F."/>
            <person name="Smith B.M."/>
            <person name="Sobral B.W."/>
            <person name="Terry A."/>
            <person name="Torto-Alalibo T.A."/>
            <person name="Win J."/>
            <person name="Xu Z."/>
            <person name="Zhang H."/>
            <person name="Grigoriev I.V."/>
            <person name="Rokhsar D.S."/>
            <person name="Boore J.L."/>
        </authorList>
    </citation>
    <scope>NUCLEOTIDE SEQUENCE [LARGE SCALE GENOMIC DNA]</scope>
    <source>
        <strain evidence="1 2">P6497</strain>
    </source>
</reference>
<sequence length="168" mass="18660">MVRRSLVDDVTALRGLLSLLPGRDSAAEREAASLSLVVNFRFAAPQSVAQALASMAAIESYSQSLQRYPLVKQAFWEQVLASDLMVGGGKPHKQQLQLRHEQFPRLVLDFSRCQITAKLLETLARFFASSETQQLQPTLQSQFSGVEMEDRKAGATIRAVPVALRFVR</sequence>
<protein>
    <submittedName>
        <fullName evidence="1">Uncharacterized protein</fullName>
    </submittedName>
</protein>
<dbReference type="OMA" id="RCQITAK"/>
<dbReference type="InParanoid" id="G5AGE9"/>
<feature type="non-terminal residue" evidence="1">
    <location>
        <position position="168"/>
    </location>
</feature>
<dbReference type="GeneID" id="20661942"/>
<evidence type="ECO:0000313" key="1">
    <source>
        <dbReference type="EMBL" id="EGZ05389.1"/>
    </source>
</evidence>
<dbReference type="AlphaFoldDB" id="G5AGE9"/>
<keyword evidence="2" id="KW-1185">Reference proteome</keyword>
<dbReference type="Proteomes" id="UP000002640">
    <property type="component" value="Unassembled WGS sequence"/>
</dbReference>
<proteinExistence type="predicted"/>
<gene>
    <name evidence="1" type="ORF">PHYSODRAFT_534054</name>
</gene>
<dbReference type="KEGG" id="psoj:PHYSODRAFT_534054"/>
<accession>G5AGE9</accession>
<dbReference type="EMBL" id="JH159166">
    <property type="protein sequence ID" value="EGZ05389.1"/>
    <property type="molecule type" value="Genomic_DNA"/>
</dbReference>
<organism evidence="1 2">
    <name type="scientific">Phytophthora sojae (strain P6497)</name>
    <name type="common">Soybean stem and root rot agent</name>
    <name type="synonym">Phytophthora megasperma f. sp. glycines</name>
    <dbReference type="NCBI Taxonomy" id="1094619"/>
    <lineage>
        <taxon>Eukaryota</taxon>
        <taxon>Sar</taxon>
        <taxon>Stramenopiles</taxon>
        <taxon>Oomycota</taxon>
        <taxon>Peronosporomycetes</taxon>
        <taxon>Peronosporales</taxon>
        <taxon>Peronosporaceae</taxon>
        <taxon>Phytophthora</taxon>
    </lineage>
</organism>